<keyword evidence="2" id="KW-0732">Signal</keyword>
<keyword evidence="4" id="KW-1185">Reference proteome</keyword>
<feature type="region of interest" description="Disordered" evidence="1">
    <location>
        <begin position="171"/>
        <end position="190"/>
    </location>
</feature>
<dbReference type="AlphaFoldDB" id="A0A7W5H2W8"/>
<dbReference type="Proteomes" id="UP000536179">
    <property type="component" value="Unassembled WGS sequence"/>
</dbReference>
<dbReference type="RefSeq" id="WP_184300903.1">
    <property type="nucleotide sequence ID" value="NZ_JACHXU010000001.1"/>
</dbReference>
<comment type="caution">
    <text evidence="3">The sequence shown here is derived from an EMBL/GenBank/DDBJ whole genome shotgun (WGS) entry which is preliminary data.</text>
</comment>
<proteinExistence type="predicted"/>
<name>A0A7W5H2W8_9BACT</name>
<evidence type="ECO:0000256" key="1">
    <source>
        <dbReference type="SAM" id="MobiDB-lite"/>
    </source>
</evidence>
<evidence type="ECO:0000256" key="2">
    <source>
        <dbReference type="SAM" id="SignalP"/>
    </source>
</evidence>
<organism evidence="3 4">
    <name type="scientific">Aporhodopirellula rubra</name>
    <dbReference type="NCBI Taxonomy" id="980271"/>
    <lineage>
        <taxon>Bacteria</taxon>
        <taxon>Pseudomonadati</taxon>
        <taxon>Planctomycetota</taxon>
        <taxon>Planctomycetia</taxon>
        <taxon>Pirellulales</taxon>
        <taxon>Pirellulaceae</taxon>
        <taxon>Aporhodopirellula</taxon>
    </lineage>
</organism>
<reference evidence="3 4" key="1">
    <citation type="submission" date="2020-08" db="EMBL/GenBank/DDBJ databases">
        <title>Genomic Encyclopedia of Type Strains, Phase III (KMG-III): the genomes of soil and plant-associated and newly described type strains.</title>
        <authorList>
            <person name="Whitman W."/>
        </authorList>
    </citation>
    <scope>NUCLEOTIDE SEQUENCE [LARGE SCALE GENOMIC DNA]</scope>
    <source>
        <strain evidence="3 4">CECT 8075</strain>
    </source>
</reference>
<feature type="chain" id="PRO_5030557004" evidence="2">
    <location>
        <begin position="31"/>
        <end position="190"/>
    </location>
</feature>
<sequence length="190" mass="20281">MRRRKTTVRRYLMLGLAGACLLGQIGCATIASEKRYPVTVDNTHGPTFFSVQDRKNNVVHQGVTPQQVTLDAKSFPFWPAKYTVVYAGTDSMTQSRELKAGFDPWVAGNILIGGGAGAIVDGATGAMFKLPKRVEGDIPAQFAVVDPNEGSFLARAAVTRPANTTTEISLAEGTPSPTTPPVRMASAIQE</sequence>
<evidence type="ECO:0000313" key="3">
    <source>
        <dbReference type="EMBL" id="MBB3204637.1"/>
    </source>
</evidence>
<gene>
    <name evidence="3" type="ORF">FHS27_000401</name>
</gene>
<dbReference type="EMBL" id="JACHXU010000001">
    <property type="protein sequence ID" value="MBB3204637.1"/>
    <property type="molecule type" value="Genomic_DNA"/>
</dbReference>
<protein>
    <submittedName>
        <fullName evidence="3">Uncharacterized protein</fullName>
    </submittedName>
</protein>
<feature type="signal peptide" evidence="2">
    <location>
        <begin position="1"/>
        <end position="30"/>
    </location>
</feature>
<evidence type="ECO:0000313" key="4">
    <source>
        <dbReference type="Proteomes" id="UP000536179"/>
    </source>
</evidence>
<accession>A0A7W5H2W8</accession>